<dbReference type="AlphaFoldDB" id="A0A844YE11"/>
<name>A0A844YE11_9SPHN</name>
<reference evidence="2 3" key="1">
    <citation type="submission" date="2019-12" db="EMBL/GenBank/DDBJ databases">
        <title>Genomic-based taxomic classification of the family Erythrobacteraceae.</title>
        <authorList>
            <person name="Xu L."/>
        </authorList>
    </citation>
    <scope>NUCLEOTIDE SEQUENCE [LARGE SCALE GENOMIC DNA]</scope>
    <source>
        <strain evidence="2 3">MCCC 1A09965</strain>
    </source>
</reference>
<comment type="caution">
    <text evidence="2">The sequence shown here is derived from an EMBL/GenBank/DDBJ whole genome shotgun (WGS) entry which is preliminary data.</text>
</comment>
<evidence type="ECO:0000256" key="1">
    <source>
        <dbReference type="SAM" id="Phobius"/>
    </source>
</evidence>
<keyword evidence="1" id="KW-0472">Membrane</keyword>
<evidence type="ECO:0000313" key="2">
    <source>
        <dbReference type="EMBL" id="MXO61785.1"/>
    </source>
</evidence>
<keyword evidence="1" id="KW-0812">Transmembrane</keyword>
<evidence type="ECO:0000313" key="3">
    <source>
        <dbReference type="Proteomes" id="UP000445582"/>
    </source>
</evidence>
<keyword evidence="3" id="KW-1185">Reference proteome</keyword>
<proteinExistence type="predicted"/>
<organism evidence="2 3">
    <name type="scientific">Qipengyuania oceanensis</name>
    <dbReference type="NCBI Taxonomy" id="1463597"/>
    <lineage>
        <taxon>Bacteria</taxon>
        <taxon>Pseudomonadati</taxon>
        <taxon>Pseudomonadota</taxon>
        <taxon>Alphaproteobacteria</taxon>
        <taxon>Sphingomonadales</taxon>
        <taxon>Erythrobacteraceae</taxon>
        <taxon>Qipengyuania</taxon>
    </lineage>
</organism>
<sequence>MSIVSILIALAIAFIAWKVLSGLIKFAAIAIVIVATVWFLSTGGFAA</sequence>
<dbReference type="RefSeq" id="WP_160670700.1">
    <property type="nucleotide sequence ID" value="NZ_WTYN01000001.1"/>
</dbReference>
<feature type="transmembrane region" description="Helical" evidence="1">
    <location>
        <begin position="26"/>
        <end position="46"/>
    </location>
</feature>
<protein>
    <submittedName>
        <fullName evidence="2">Uncharacterized protein</fullName>
    </submittedName>
</protein>
<dbReference type="Proteomes" id="UP000445582">
    <property type="component" value="Unassembled WGS sequence"/>
</dbReference>
<accession>A0A844YE11</accession>
<dbReference type="EMBL" id="WTYN01000001">
    <property type="protein sequence ID" value="MXO61785.1"/>
    <property type="molecule type" value="Genomic_DNA"/>
</dbReference>
<gene>
    <name evidence="2" type="ORF">GRI48_02055</name>
</gene>
<keyword evidence="1" id="KW-1133">Transmembrane helix</keyword>